<protein>
    <submittedName>
        <fullName evidence="1">Uncharacterized protein</fullName>
    </submittedName>
</protein>
<organism evidence="1 2">
    <name type="scientific">Acidovorax carolinensis</name>
    <dbReference type="NCBI Taxonomy" id="553814"/>
    <lineage>
        <taxon>Bacteria</taxon>
        <taxon>Pseudomonadati</taxon>
        <taxon>Pseudomonadota</taxon>
        <taxon>Betaproteobacteria</taxon>
        <taxon>Burkholderiales</taxon>
        <taxon>Comamonadaceae</taxon>
        <taxon>Acidovorax</taxon>
    </lineage>
</organism>
<keyword evidence="2" id="KW-1185">Reference proteome</keyword>
<dbReference type="Proteomes" id="UP000194440">
    <property type="component" value="Plasmid pACP4.4"/>
</dbReference>
<gene>
    <name evidence="1" type="ORF">CBP36_21520</name>
</gene>
<dbReference type="KEGG" id="acip:CBP36_21520"/>
<geneLocation type="plasmid" evidence="1 2">
    <name>pACP4.4</name>
</geneLocation>
<accession>A0A240UKK0</accession>
<reference evidence="1" key="1">
    <citation type="submission" date="2017-05" db="EMBL/GenBank/DDBJ databases">
        <title>Polyphasic characterization of four soil-derived phenanthrene-degrading Acidovorax strains and proposal of Acidovorax phenanthrenivorans sp. nov.</title>
        <authorList>
            <person name="Singleton D."/>
            <person name="Lee J."/>
            <person name="Dickey A.N."/>
            <person name="Stroud A."/>
            <person name="Scholl E.H."/>
            <person name="Wright F.A."/>
            <person name="Aitken M.D."/>
        </authorList>
    </citation>
    <scope>NUCLEOTIDE SEQUENCE</scope>
    <source>
        <strain evidence="1">P4</strain>
        <plasmid evidence="1">pACP4.4</plasmid>
    </source>
</reference>
<dbReference type="AlphaFoldDB" id="A0A240UKK0"/>
<proteinExistence type="predicted"/>
<name>A0A240UKK0_9BURK</name>
<sequence length="59" mass="6452">MLRIEPPAASRPFGRQSLTPRAVPALRAPLARPEGRIEELSRAKVQAVDLIRGVPALVR</sequence>
<evidence type="ECO:0000313" key="2">
    <source>
        <dbReference type="Proteomes" id="UP000194440"/>
    </source>
</evidence>
<evidence type="ECO:0000313" key="1">
    <source>
        <dbReference type="EMBL" id="ART61549.1"/>
    </source>
</evidence>
<keyword evidence="1" id="KW-0614">Plasmid</keyword>
<dbReference type="EMBL" id="CP021370">
    <property type="protein sequence ID" value="ART61549.1"/>
    <property type="molecule type" value="Genomic_DNA"/>
</dbReference>